<dbReference type="Pfam" id="PF02673">
    <property type="entry name" value="BacA"/>
    <property type="match status" value="1"/>
</dbReference>
<evidence type="ECO:0000256" key="12">
    <source>
        <dbReference type="HAMAP-Rule" id="MF_01006"/>
    </source>
</evidence>
<dbReference type="GO" id="GO:0050380">
    <property type="term" value="F:undecaprenyl-diphosphatase activity"/>
    <property type="evidence" value="ECO:0007669"/>
    <property type="project" value="UniProtKB-UniRule"/>
</dbReference>
<evidence type="ECO:0000256" key="3">
    <source>
        <dbReference type="ARBA" id="ARBA00012374"/>
    </source>
</evidence>
<evidence type="ECO:0000313" key="13">
    <source>
        <dbReference type="EMBL" id="OIR20585.1"/>
    </source>
</evidence>
<feature type="transmembrane region" description="Helical" evidence="12">
    <location>
        <begin position="147"/>
        <end position="167"/>
    </location>
</feature>
<dbReference type="InterPro" id="IPR003824">
    <property type="entry name" value="UppP"/>
</dbReference>
<dbReference type="EC" id="3.6.1.27" evidence="3 12"/>
<comment type="subcellular location">
    <subcellularLocation>
        <location evidence="1 12">Cell membrane</location>
        <topology evidence="1 12">Multi-pass membrane protein</topology>
    </subcellularLocation>
</comment>
<evidence type="ECO:0000256" key="4">
    <source>
        <dbReference type="ARBA" id="ARBA00021581"/>
    </source>
</evidence>
<evidence type="ECO:0000256" key="11">
    <source>
        <dbReference type="ARBA" id="ARBA00047594"/>
    </source>
</evidence>
<comment type="catalytic activity">
    <reaction evidence="11 12">
        <text>di-trans,octa-cis-undecaprenyl diphosphate + H2O = di-trans,octa-cis-undecaprenyl phosphate + phosphate + H(+)</text>
        <dbReference type="Rhea" id="RHEA:28094"/>
        <dbReference type="ChEBI" id="CHEBI:15377"/>
        <dbReference type="ChEBI" id="CHEBI:15378"/>
        <dbReference type="ChEBI" id="CHEBI:43474"/>
        <dbReference type="ChEBI" id="CHEBI:58405"/>
        <dbReference type="ChEBI" id="CHEBI:60392"/>
        <dbReference type="EC" id="3.6.1.27"/>
    </reaction>
</comment>
<evidence type="ECO:0000256" key="5">
    <source>
        <dbReference type="ARBA" id="ARBA00022475"/>
    </source>
</evidence>
<comment type="caution">
    <text evidence="13">The sequence shown here is derived from an EMBL/GenBank/DDBJ whole genome shotgun (WGS) entry which is preliminary data.</text>
</comment>
<feature type="transmembrane region" description="Helical" evidence="12">
    <location>
        <begin position="118"/>
        <end position="135"/>
    </location>
</feature>
<name>A0A1J5THX2_9ARCH</name>
<dbReference type="PANTHER" id="PTHR30622:SF2">
    <property type="entry name" value="UNDECAPRENYL-DIPHOSPHATASE"/>
    <property type="match status" value="1"/>
</dbReference>
<sequence length="270" mass="29874">MDWWMAIILGVLQGITEWLPISSSGHLAIFQHYFEEEPPILFDVILHLGSLLVVSYILREEISDFLGAVPSIIRKINGKSSLDEEERLVLLVAIASVPTALFGLAFDGEIIQNFYEEMYLVGTCLIITGIVIWFSKNYNNNLNFSNISYSKAFCVGVVQGLSILPGISRSGTTIAFLRMFGLEPIKAAKFSFLIFIPAIIGATFLKLNEAGDTLEGVGLVSILLGFSFSVISSFVSIKFLLAVINSQKFHYFTPYCLVIGTFLIFESSLI</sequence>
<dbReference type="AlphaFoldDB" id="A0A1J5THX2"/>
<protein>
    <recommendedName>
        <fullName evidence="4 12">Undecaprenyl-diphosphatase</fullName>
        <ecNumber evidence="3 12">3.6.1.27</ecNumber>
    </recommendedName>
    <alternativeName>
        <fullName evidence="10 12">Undecaprenyl pyrophosphate phosphatase</fullName>
    </alternativeName>
</protein>
<feature type="transmembrane region" description="Helical" evidence="12">
    <location>
        <begin position="187"/>
        <end position="205"/>
    </location>
</feature>
<evidence type="ECO:0000256" key="1">
    <source>
        <dbReference type="ARBA" id="ARBA00004651"/>
    </source>
</evidence>
<feature type="transmembrane region" description="Helical" evidence="12">
    <location>
        <begin position="249"/>
        <end position="265"/>
    </location>
</feature>
<evidence type="ECO:0000256" key="9">
    <source>
        <dbReference type="ARBA" id="ARBA00023136"/>
    </source>
</evidence>
<dbReference type="HAMAP" id="MF_01006">
    <property type="entry name" value="Undec_diphosphatase"/>
    <property type="match status" value="1"/>
</dbReference>
<proteinExistence type="inferred from homology"/>
<keyword evidence="5 12" id="KW-1003">Cell membrane</keyword>
<dbReference type="Proteomes" id="UP000183375">
    <property type="component" value="Unassembled WGS sequence"/>
</dbReference>
<evidence type="ECO:0000256" key="6">
    <source>
        <dbReference type="ARBA" id="ARBA00022692"/>
    </source>
</evidence>
<feature type="transmembrane region" description="Helical" evidence="12">
    <location>
        <begin position="88"/>
        <end position="106"/>
    </location>
</feature>
<evidence type="ECO:0000256" key="2">
    <source>
        <dbReference type="ARBA" id="ARBA00010621"/>
    </source>
</evidence>
<evidence type="ECO:0000256" key="8">
    <source>
        <dbReference type="ARBA" id="ARBA00022989"/>
    </source>
</evidence>
<dbReference type="GO" id="GO:0005886">
    <property type="term" value="C:plasma membrane"/>
    <property type="evidence" value="ECO:0007669"/>
    <property type="project" value="UniProtKB-SubCell"/>
</dbReference>
<comment type="function">
    <text evidence="12">Catalyzes the dephosphorylation of undecaprenyl diphosphate (UPP).</text>
</comment>
<dbReference type="EMBL" id="MIYX01000021">
    <property type="protein sequence ID" value="OIR20585.1"/>
    <property type="molecule type" value="Genomic_DNA"/>
</dbReference>
<keyword evidence="8 12" id="KW-1133">Transmembrane helix</keyword>
<evidence type="ECO:0000313" key="14">
    <source>
        <dbReference type="Proteomes" id="UP000183375"/>
    </source>
</evidence>
<keyword evidence="7 12" id="KW-0378">Hydrolase</keyword>
<comment type="similarity">
    <text evidence="2 12">Belongs to the UppP family.</text>
</comment>
<dbReference type="PANTHER" id="PTHR30622">
    <property type="entry name" value="UNDECAPRENYL-DIPHOSPHATASE"/>
    <property type="match status" value="1"/>
</dbReference>
<gene>
    <name evidence="12" type="primary">uppP</name>
    <name evidence="13" type="ORF">BEU01_01475</name>
</gene>
<reference evidence="13 14" key="1">
    <citation type="submission" date="2016-08" db="EMBL/GenBank/DDBJ databases">
        <title>New Insights into Marine Group III Euryarchaeota, from dark to light.</title>
        <authorList>
            <person name="Haro-Moreno J.M."/>
            <person name="Rodriguez-Valera F."/>
            <person name="Lopez-Garcia P."/>
            <person name="Moreira D."/>
            <person name="Martin-Cuadrado A.B."/>
        </authorList>
    </citation>
    <scope>NUCLEOTIDE SEQUENCE [LARGE SCALE GENOMIC DNA]</scope>
    <source>
        <strain evidence="13">CG-Epi4</strain>
    </source>
</reference>
<accession>A0A1J5THX2</accession>
<feature type="transmembrane region" description="Helical" evidence="12">
    <location>
        <begin position="217"/>
        <end position="237"/>
    </location>
</feature>
<evidence type="ECO:0000256" key="7">
    <source>
        <dbReference type="ARBA" id="ARBA00022801"/>
    </source>
</evidence>
<keyword evidence="9 12" id="KW-0472">Membrane</keyword>
<keyword evidence="6 12" id="KW-0812">Transmembrane</keyword>
<organism evidence="13 14">
    <name type="scientific">Marine Group III euryarchaeote CG-Epi4</name>
    <dbReference type="NCBI Taxonomy" id="1888998"/>
    <lineage>
        <taxon>Archaea</taxon>
        <taxon>Methanobacteriati</taxon>
        <taxon>Thermoplasmatota</taxon>
        <taxon>Thermoplasmata</taxon>
        <taxon>Candidatus Thermoprofundales</taxon>
    </lineage>
</organism>
<evidence type="ECO:0000256" key="10">
    <source>
        <dbReference type="ARBA" id="ARBA00032707"/>
    </source>
</evidence>